<dbReference type="Proteomes" id="UP001234202">
    <property type="component" value="Unassembled WGS sequence"/>
</dbReference>
<accession>A0ACC2X098</accession>
<protein>
    <submittedName>
        <fullName evidence="1">Uncharacterized protein</fullName>
    </submittedName>
</protein>
<proteinExistence type="predicted"/>
<keyword evidence="2" id="KW-1185">Reference proteome</keyword>
<gene>
    <name evidence="1" type="ORF">QFC24_006684</name>
</gene>
<name>A0ACC2X098_9TREE</name>
<evidence type="ECO:0000313" key="2">
    <source>
        <dbReference type="Proteomes" id="UP001234202"/>
    </source>
</evidence>
<reference evidence="1" key="1">
    <citation type="submission" date="2023-04" db="EMBL/GenBank/DDBJ databases">
        <title>Draft Genome sequencing of Naganishia species isolated from polar environments using Oxford Nanopore Technology.</title>
        <authorList>
            <person name="Leo P."/>
            <person name="Venkateswaran K."/>
        </authorList>
    </citation>
    <scope>NUCLEOTIDE SEQUENCE</scope>
    <source>
        <strain evidence="1">DBVPG 5303</strain>
    </source>
</reference>
<organism evidence="1 2">
    <name type="scientific">Naganishia onofrii</name>
    <dbReference type="NCBI Taxonomy" id="1851511"/>
    <lineage>
        <taxon>Eukaryota</taxon>
        <taxon>Fungi</taxon>
        <taxon>Dikarya</taxon>
        <taxon>Basidiomycota</taxon>
        <taxon>Agaricomycotina</taxon>
        <taxon>Tremellomycetes</taxon>
        <taxon>Filobasidiales</taxon>
        <taxon>Filobasidiaceae</taxon>
        <taxon>Naganishia</taxon>
    </lineage>
</organism>
<comment type="caution">
    <text evidence="1">The sequence shown here is derived from an EMBL/GenBank/DDBJ whole genome shotgun (WGS) entry which is preliminary data.</text>
</comment>
<evidence type="ECO:0000313" key="1">
    <source>
        <dbReference type="EMBL" id="KAJ9116789.1"/>
    </source>
</evidence>
<dbReference type="EMBL" id="JASBWV010000035">
    <property type="protein sequence ID" value="KAJ9116789.1"/>
    <property type="molecule type" value="Genomic_DNA"/>
</dbReference>
<sequence length="570" mass="63132">MGNTLSSNYTYEPTILDLGKNGSLKGKLIDGRVKRFTGVPYAKPPTGQYRWRKTRPLDFNHVYTSSEKQGDPLDCTKLGPHAWQNPMTFPGMGSSEGETRYDEDCLMMNIWMPADEEVPEGGWPIMVWFHGGFLQMGNPCIDDISAPTELISTAGLKCIFIAPAYRLGVFGFLASKELAEEAEEDGEEGVVGNYGMWDQRIALEWVQQYAPAFDGDRKAVCLAGMSAGAYSVHAQTGRTGAHAFLIGLGGKAHALLMEKDHTGPSPPLSIKRIVLHSNAIPTNPKSLGEVQPQFDELLGVHGIAQDLSSKEKLDRLRALDAKVLIGKVKEMSRHTFRPVADGKFFPHDLFKRFGNGDFPREIKQRGISVLLGEVLNEECTYRMGAPKDPAKLRAEITNLYPGSVTDKLIHAYTVDKIHLPTALPDPNKHIGATEKLYGDIVSDGQVRAPERLLLQQLRDAGVPLSSVHRYLIGWKPTFVKKVLPDVMGVPHGSDGVIWSFAVGFGATEEDKVVMTEWIQDLVKFVNGEEMNYGTTEWTEQKCLGPDGKISIRKDEKWDYLCQVANLMADE</sequence>